<dbReference type="GO" id="GO:0005886">
    <property type="term" value="C:plasma membrane"/>
    <property type="evidence" value="ECO:0007669"/>
    <property type="project" value="TreeGrafter"/>
</dbReference>
<dbReference type="InterPro" id="IPR005642">
    <property type="entry name" value="LysO"/>
</dbReference>
<dbReference type="PANTHER" id="PTHR35804">
    <property type="entry name" value="LYSINE EXPORTER LYSO"/>
    <property type="match status" value="1"/>
</dbReference>
<dbReference type="Pfam" id="PF03956">
    <property type="entry name" value="Lys_export"/>
    <property type="match status" value="1"/>
</dbReference>
<reference evidence="2" key="1">
    <citation type="submission" date="2019-08" db="EMBL/GenBank/DDBJ databases">
        <authorList>
            <person name="Kucharzyk K."/>
            <person name="Murdoch R.W."/>
            <person name="Higgins S."/>
            <person name="Loffler F."/>
        </authorList>
    </citation>
    <scope>NUCLEOTIDE SEQUENCE</scope>
</reference>
<dbReference type="GO" id="GO:0015661">
    <property type="term" value="F:L-lysine efflux transmembrane transporter activity"/>
    <property type="evidence" value="ECO:0007669"/>
    <property type="project" value="InterPro"/>
</dbReference>
<organism evidence="2">
    <name type="scientific">bioreactor metagenome</name>
    <dbReference type="NCBI Taxonomy" id="1076179"/>
    <lineage>
        <taxon>unclassified sequences</taxon>
        <taxon>metagenomes</taxon>
        <taxon>ecological metagenomes</taxon>
    </lineage>
</organism>
<dbReference type="PANTHER" id="PTHR35804:SF1">
    <property type="entry name" value="LYSINE EXPORTER LYSO"/>
    <property type="match status" value="1"/>
</dbReference>
<keyword evidence="1" id="KW-0812">Transmembrane</keyword>
<keyword evidence="1" id="KW-1133">Transmembrane helix</keyword>
<sequence length="200" mass="21533">MKGSLVIVSFFILGALAGLFNLIPYDFTHGRWSYYALAALMFFVGFSIGNDSKTLKSFRSLNPRIVLLPVVTVLGTLAGSALVSLLLSHRTLTDCLAVGSGFGYYSLSSIFITEYKGAELGTIALLSNIAREIITLLFAPLLVKYFGRLAPISAGGATTMDTTLPIIARFSGQNFVIVSIFHGFVVDLSVPFLVVLFCSI</sequence>
<protein>
    <submittedName>
        <fullName evidence="2">Lysine exporter LysO</fullName>
    </submittedName>
</protein>
<keyword evidence="1" id="KW-0472">Membrane</keyword>
<dbReference type="AlphaFoldDB" id="A0A645E824"/>
<name>A0A645E824_9ZZZZ</name>
<dbReference type="EMBL" id="VSSQ01043980">
    <property type="protein sequence ID" value="MPM97756.1"/>
    <property type="molecule type" value="Genomic_DNA"/>
</dbReference>
<gene>
    <name evidence="2" type="primary">lysO_13</name>
    <name evidence="2" type="ORF">SDC9_144933</name>
</gene>
<feature type="transmembrane region" description="Helical" evidence="1">
    <location>
        <begin position="61"/>
        <end position="87"/>
    </location>
</feature>
<accession>A0A645E824</accession>
<comment type="caution">
    <text evidence="2">The sequence shown here is derived from an EMBL/GenBank/DDBJ whole genome shotgun (WGS) entry which is preliminary data.</text>
</comment>
<proteinExistence type="predicted"/>
<feature type="transmembrane region" description="Helical" evidence="1">
    <location>
        <begin position="32"/>
        <end position="49"/>
    </location>
</feature>
<evidence type="ECO:0000256" key="1">
    <source>
        <dbReference type="SAM" id="Phobius"/>
    </source>
</evidence>
<evidence type="ECO:0000313" key="2">
    <source>
        <dbReference type="EMBL" id="MPM97756.1"/>
    </source>
</evidence>
<feature type="transmembrane region" description="Helical" evidence="1">
    <location>
        <begin position="175"/>
        <end position="198"/>
    </location>
</feature>